<evidence type="ECO:0000256" key="2">
    <source>
        <dbReference type="SAM" id="SignalP"/>
    </source>
</evidence>
<keyword evidence="5" id="KW-1185">Reference proteome</keyword>
<dbReference type="Gene3D" id="3.10.200.10">
    <property type="entry name" value="Alpha carbonic anhydrase"/>
    <property type="match status" value="1"/>
</dbReference>
<dbReference type="PANTHER" id="PTHR18952:SF274">
    <property type="entry name" value="ALPHA-CARBONIC ANHYDRASE DOMAIN-CONTAINING PROTEIN"/>
    <property type="match status" value="1"/>
</dbReference>
<dbReference type="SUPFAM" id="SSF51069">
    <property type="entry name" value="Carbonic anhydrase"/>
    <property type="match status" value="1"/>
</dbReference>
<dbReference type="InterPro" id="IPR041891">
    <property type="entry name" value="Alpha_CA_prokaryot-like"/>
</dbReference>
<feature type="compositionally biased region" description="Pro residues" evidence="1">
    <location>
        <begin position="303"/>
        <end position="312"/>
    </location>
</feature>
<dbReference type="PROSITE" id="PS51144">
    <property type="entry name" value="ALPHA_CA_2"/>
    <property type="match status" value="1"/>
</dbReference>
<dbReference type="AlphaFoldDB" id="A0AAN8I6R3"/>
<name>A0AAN8I6R3_9EURO</name>
<feature type="compositionally biased region" description="Basic and acidic residues" evidence="1">
    <location>
        <begin position="314"/>
        <end position="333"/>
    </location>
</feature>
<dbReference type="CDD" id="cd03124">
    <property type="entry name" value="alpha_CA_prokaryotic_like"/>
    <property type="match status" value="1"/>
</dbReference>
<evidence type="ECO:0000259" key="3">
    <source>
        <dbReference type="PROSITE" id="PS51144"/>
    </source>
</evidence>
<evidence type="ECO:0000256" key="1">
    <source>
        <dbReference type="SAM" id="MobiDB-lite"/>
    </source>
</evidence>
<protein>
    <recommendedName>
        <fullName evidence="3">Alpha-carbonic anhydrase domain-containing protein</fullName>
    </recommendedName>
</protein>
<dbReference type="GO" id="GO:0008270">
    <property type="term" value="F:zinc ion binding"/>
    <property type="evidence" value="ECO:0007669"/>
    <property type="project" value="InterPro"/>
</dbReference>
<dbReference type="PANTHER" id="PTHR18952">
    <property type="entry name" value="CARBONIC ANHYDRASE"/>
    <property type="match status" value="1"/>
</dbReference>
<accession>A0AAN8I6R3</accession>
<keyword evidence="2" id="KW-0732">Signal</keyword>
<dbReference type="EMBL" id="JAKLMC020000003">
    <property type="protein sequence ID" value="KAK5957152.1"/>
    <property type="molecule type" value="Genomic_DNA"/>
</dbReference>
<sequence>MAFSSFFSVFAILAVSVHACDIHKNYLSHPHLGRRQNLRRAEGREELDWEYSRSFDWHTIRPEYATCQSGTNQSPINLISSQGLATTHQPDFSGYAAHPEVAGNFFNWGFGPAYTLHHEGEDFSTLPAMKFDDQTLFLSGWHIHLPSEHLVDGVRSRAELHMVHVDAAGEAKSVVGIRIDPSQDPNVKSAFMDSLPELIHFNDTAEMEGVMTYPMAQIEEVSSVKEYWTYRGSLTTPPCSEGLRWFVPKDSLKGNRWDNRDYGPYAPNQNAYHYSNRDGSYYYNNANGSRYYNNGRGGAWYEPPAPAAPPNPCDGRRYYYDYDDNDGAKHQEDGIDSVDEASTLPSTFYDSASDHDEPLERQQVEFDDYGHNAGLEEEDGGDDNATFDENEPPAIVDYAPDPDFDDQQLEVPSTISDDAPDPEADEEFEPPTVVDYAPDPEADDYDGTYAYGGDYDDDDGGDGDACGCGNGYEDADDYAYDYDCAGYDDY</sequence>
<dbReference type="InterPro" id="IPR001148">
    <property type="entry name" value="CA_dom"/>
</dbReference>
<feature type="compositionally biased region" description="Acidic residues" evidence="1">
    <location>
        <begin position="418"/>
        <end position="429"/>
    </location>
</feature>
<feature type="chain" id="PRO_5042924883" description="Alpha-carbonic anhydrase domain-containing protein" evidence="2">
    <location>
        <begin position="20"/>
        <end position="490"/>
    </location>
</feature>
<dbReference type="InterPro" id="IPR023561">
    <property type="entry name" value="Carbonic_anhydrase_a-class"/>
</dbReference>
<gene>
    <name evidence="4" type="ORF">OHC33_001521</name>
</gene>
<feature type="region of interest" description="Disordered" evidence="1">
    <location>
        <begin position="303"/>
        <end position="333"/>
    </location>
</feature>
<dbReference type="InterPro" id="IPR036398">
    <property type="entry name" value="CA_dom_sf"/>
</dbReference>
<feature type="region of interest" description="Disordered" evidence="1">
    <location>
        <begin position="371"/>
        <end position="464"/>
    </location>
</feature>
<comment type="caution">
    <text evidence="4">The sequence shown here is derived from an EMBL/GenBank/DDBJ whole genome shotgun (WGS) entry which is preliminary data.</text>
</comment>
<dbReference type="Pfam" id="PF00194">
    <property type="entry name" value="Carb_anhydrase"/>
    <property type="match status" value="1"/>
</dbReference>
<feature type="signal peptide" evidence="2">
    <location>
        <begin position="1"/>
        <end position="19"/>
    </location>
</feature>
<dbReference type="GO" id="GO:0004089">
    <property type="term" value="F:carbonate dehydratase activity"/>
    <property type="evidence" value="ECO:0007669"/>
    <property type="project" value="InterPro"/>
</dbReference>
<evidence type="ECO:0000313" key="5">
    <source>
        <dbReference type="Proteomes" id="UP001316803"/>
    </source>
</evidence>
<organism evidence="4 5">
    <name type="scientific">Knufia fluminis</name>
    <dbReference type="NCBI Taxonomy" id="191047"/>
    <lineage>
        <taxon>Eukaryota</taxon>
        <taxon>Fungi</taxon>
        <taxon>Dikarya</taxon>
        <taxon>Ascomycota</taxon>
        <taxon>Pezizomycotina</taxon>
        <taxon>Eurotiomycetes</taxon>
        <taxon>Chaetothyriomycetidae</taxon>
        <taxon>Chaetothyriales</taxon>
        <taxon>Trichomeriaceae</taxon>
        <taxon>Knufia</taxon>
    </lineage>
</organism>
<feature type="domain" description="Alpha-carbonic anhydrase" evidence="3">
    <location>
        <begin position="47"/>
        <end position="322"/>
    </location>
</feature>
<dbReference type="SMART" id="SM01057">
    <property type="entry name" value="Carb_anhydrase"/>
    <property type="match status" value="1"/>
</dbReference>
<evidence type="ECO:0000313" key="4">
    <source>
        <dbReference type="EMBL" id="KAK5957152.1"/>
    </source>
</evidence>
<reference evidence="4 5" key="1">
    <citation type="submission" date="2022-12" db="EMBL/GenBank/DDBJ databases">
        <title>Genomic features and morphological characterization of a novel Knufia sp. strain isolated from spacecraft assembly facility.</title>
        <authorList>
            <person name="Teixeira M."/>
            <person name="Chander A.M."/>
            <person name="Stajich J.E."/>
            <person name="Venkateswaran K."/>
        </authorList>
    </citation>
    <scope>NUCLEOTIDE SEQUENCE [LARGE SCALE GENOMIC DNA]</scope>
    <source>
        <strain evidence="4 5">FJI-L2-BK-P2</strain>
    </source>
</reference>
<dbReference type="Proteomes" id="UP001316803">
    <property type="component" value="Unassembled WGS sequence"/>
</dbReference>
<feature type="compositionally biased region" description="Acidic residues" evidence="1">
    <location>
        <begin position="375"/>
        <end position="391"/>
    </location>
</feature>
<proteinExistence type="predicted"/>